<dbReference type="AlphaFoldDB" id="A0A5Q2MKQ7"/>
<dbReference type="Pfam" id="PF13489">
    <property type="entry name" value="Methyltransf_23"/>
    <property type="match status" value="1"/>
</dbReference>
<dbReference type="Gene3D" id="3.40.50.150">
    <property type="entry name" value="Vaccinia Virus protein VP39"/>
    <property type="match status" value="1"/>
</dbReference>
<dbReference type="PANTHER" id="PTHR43861:SF1">
    <property type="entry name" value="TRANS-ACONITATE 2-METHYLTRANSFERASE"/>
    <property type="match status" value="1"/>
</dbReference>
<keyword evidence="1" id="KW-0808">Transferase</keyword>
<dbReference type="Proteomes" id="UP000392064">
    <property type="component" value="Chromosome"/>
</dbReference>
<organism evidence="1 2">
    <name type="scientific">Aeromicrobium yanjiei</name>
    <dbReference type="NCBI Taxonomy" id="2662028"/>
    <lineage>
        <taxon>Bacteria</taxon>
        <taxon>Bacillati</taxon>
        <taxon>Actinomycetota</taxon>
        <taxon>Actinomycetes</taxon>
        <taxon>Propionibacteriales</taxon>
        <taxon>Nocardioidaceae</taxon>
        <taxon>Aeromicrobium</taxon>
    </lineage>
</organism>
<dbReference type="Gene3D" id="1.10.150.290">
    <property type="entry name" value="S-adenosyl-L-methionine-dependent methyltransferases"/>
    <property type="match status" value="1"/>
</dbReference>
<evidence type="ECO:0000313" key="2">
    <source>
        <dbReference type="Proteomes" id="UP000392064"/>
    </source>
</evidence>
<proteinExistence type="predicted"/>
<dbReference type="SUPFAM" id="SSF53335">
    <property type="entry name" value="S-adenosyl-L-methionine-dependent methyltransferases"/>
    <property type="match status" value="1"/>
</dbReference>
<dbReference type="CDD" id="cd02440">
    <property type="entry name" value="AdoMet_MTases"/>
    <property type="match status" value="1"/>
</dbReference>
<name>A0A5Q2MKQ7_9ACTN</name>
<gene>
    <name evidence="1" type="ORF">GEV26_13900</name>
</gene>
<sequence length="256" mass="28416">MPTWDPARYLQFADDRSRPFVDLVGRVQGTPRSIVDLGCGPGHLTAVLRERWPHATVHGIDSSPEMIERALAGNHDDAATYELADVAAWAPDAPVDLMVSNALFQWVPDQLDVIERLTAHVAAEGTFALQVPRNYDSPSHTLLRDIAAEAPFAEATADVLADRGTEPAAYLELFAGLGWHVDLWETTYLHVLQGDDPVYDWVSGTGARPYVQALPDDLRESFVAAYRTALRGAYPRRPWGTVFPFRRTFVVARRPV</sequence>
<reference evidence="1 2" key="1">
    <citation type="submission" date="2019-11" db="EMBL/GenBank/DDBJ databases">
        <authorList>
            <person name="Li J."/>
        </authorList>
    </citation>
    <scope>NUCLEOTIDE SEQUENCE [LARGE SCALE GENOMIC DNA]</scope>
    <source>
        <strain evidence="1 2">MF47</strain>
    </source>
</reference>
<dbReference type="InterPro" id="IPR029063">
    <property type="entry name" value="SAM-dependent_MTases_sf"/>
</dbReference>
<dbReference type="KEGG" id="aef:GEV26_13900"/>
<dbReference type="PANTHER" id="PTHR43861">
    <property type="entry name" value="TRANS-ACONITATE 2-METHYLTRANSFERASE-RELATED"/>
    <property type="match status" value="1"/>
</dbReference>
<keyword evidence="1" id="KW-0489">Methyltransferase</keyword>
<accession>A0A5Q2MKQ7</accession>
<dbReference type="InterPro" id="IPR023149">
    <property type="entry name" value="Trans_acon_MeTrfase_C"/>
</dbReference>
<protein>
    <submittedName>
        <fullName evidence="1">Methyltransferase domain-containing protein</fullName>
    </submittedName>
</protein>
<dbReference type="GO" id="GO:0030798">
    <property type="term" value="F:trans-aconitate 2-methyltransferase activity"/>
    <property type="evidence" value="ECO:0007669"/>
    <property type="project" value="InterPro"/>
</dbReference>
<keyword evidence="2" id="KW-1185">Reference proteome</keyword>
<dbReference type="GO" id="GO:0032259">
    <property type="term" value="P:methylation"/>
    <property type="evidence" value="ECO:0007669"/>
    <property type="project" value="UniProtKB-KW"/>
</dbReference>
<dbReference type="RefSeq" id="WP_153653981.1">
    <property type="nucleotide sequence ID" value="NZ_CP045737.1"/>
</dbReference>
<evidence type="ECO:0000313" key="1">
    <source>
        <dbReference type="EMBL" id="QGG42379.1"/>
    </source>
</evidence>
<dbReference type="EMBL" id="CP045737">
    <property type="protein sequence ID" value="QGG42379.1"/>
    <property type="molecule type" value="Genomic_DNA"/>
</dbReference>